<evidence type="ECO:0000313" key="3">
    <source>
        <dbReference type="EMBL" id="KAJ3992207.1"/>
    </source>
</evidence>
<name>A0ABQ8Q106_9AGAR</name>
<sequence>MSKRIRSSSPSSQLDQEQEHQKKVPKMSASYDNPSGNALRLFGENQQLHATIAALTSQVAVLEETATELHTQTLHNEIEEMSNYIEHLESSLDHRINANAPDSDLLGFELELKAVKEQASLKQKMFEKQLSSLKTELHNSQIANRALARRILKISRCDASVQTDPNFQSAGKKEGLANNTLVAQLHSTVPEVMPIKMPQAELPVNQEYQFNLMAVFHSHSTDEAFPNWFKKGFEYVSDDFGQQYAELLHQYILFEASHHWVNATHGLKKTKPQQLINWTTQGKRKPAAALPIIAALSSIETIQKFAEALWTWWCELQPDWRIISRNRPEPFDKFVDNFLLLDKRGQNGWLGLIVCTKWWRLGLDSLDDNIRQELEADWFRVVEDMTNMLKGMVETRNCRITAA</sequence>
<keyword evidence="1" id="KW-0175">Coiled coil</keyword>
<comment type="caution">
    <text evidence="3">The sequence shown here is derived from an EMBL/GenBank/DDBJ whole genome shotgun (WGS) entry which is preliminary data.</text>
</comment>
<organism evidence="3 4">
    <name type="scientific">Lentinula boryana</name>
    <dbReference type="NCBI Taxonomy" id="40481"/>
    <lineage>
        <taxon>Eukaryota</taxon>
        <taxon>Fungi</taxon>
        <taxon>Dikarya</taxon>
        <taxon>Basidiomycota</taxon>
        <taxon>Agaricomycotina</taxon>
        <taxon>Agaricomycetes</taxon>
        <taxon>Agaricomycetidae</taxon>
        <taxon>Agaricales</taxon>
        <taxon>Marasmiineae</taxon>
        <taxon>Omphalotaceae</taxon>
        <taxon>Lentinula</taxon>
    </lineage>
</organism>
<evidence type="ECO:0000256" key="2">
    <source>
        <dbReference type="SAM" id="MobiDB-lite"/>
    </source>
</evidence>
<evidence type="ECO:0000313" key="4">
    <source>
        <dbReference type="Proteomes" id="UP001163828"/>
    </source>
</evidence>
<dbReference type="EMBL" id="MU790884">
    <property type="protein sequence ID" value="KAJ3992207.1"/>
    <property type="molecule type" value="Genomic_DNA"/>
</dbReference>
<reference evidence="3" key="1">
    <citation type="submission" date="2022-08" db="EMBL/GenBank/DDBJ databases">
        <authorList>
            <consortium name="DOE Joint Genome Institute"/>
            <person name="Min B."/>
            <person name="Riley R."/>
            <person name="Sierra-Patev S."/>
            <person name="Naranjo-Ortiz M."/>
            <person name="Looney B."/>
            <person name="Konkel Z."/>
            <person name="Slot J.C."/>
            <person name="Sakamoto Y."/>
            <person name="Steenwyk J.L."/>
            <person name="Rokas A."/>
            <person name="Carro J."/>
            <person name="Camarero S."/>
            <person name="Ferreira P."/>
            <person name="Molpeceres G."/>
            <person name="Ruiz-Duenas F.J."/>
            <person name="Serrano A."/>
            <person name="Henrissat B."/>
            <person name="Drula E."/>
            <person name="Hughes K.W."/>
            <person name="Mata J.L."/>
            <person name="Ishikawa N.K."/>
            <person name="Vargas-Isla R."/>
            <person name="Ushijima S."/>
            <person name="Smith C.A."/>
            <person name="Ahrendt S."/>
            <person name="Andreopoulos W."/>
            <person name="He G."/>
            <person name="Labutti K."/>
            <person name="Lipzen A."/>
            <person name="Ng V."/>
            <person name="Sandor L."/>
            <person name="Barry K."/>
            <person name="Martinez A.T."/>
            <person name="Xiao Y."/>
            <person name="Gibbons J.G."/>
            <person name="Terashima K."/>
            <person name="Hibbett D.S."/>
            <person name="Grigoriev I.V."/>
        </authorList>
    </citation>
    <scope>NUCLEOTIDE SEQUENCE</scope>
    <source>
        <strain evidence="3">TFB10827</strain>
    </source>
</reference>
<gene>
    <name evidence="3" type="ORF">F5050DRAFT_1811715</name>
</gene>
<feature type="region of interest" description="Disordered" evidence="2">
    <location>
        <begin position="1"/>
        <end position="32"/>
    </location>
</feature>
<keyword evidence="4" id="KW-1185">Reference proteome</keyword>
<accession>A0ABQ8Q106</accession>
<evidence type="ECO:0008006" key="5">
    <source>
        <dbReference type="Google" id="ProtNLM"/>
    </source>
</evidence>
<protein>
    <recommendedName>
        <fullName evidence="5">Transcription activator GCR1-like domain-containing protein</fullName>
    </recommendedName>
</protein>
<dbReference type="Proteomes" id="UP001163828">
    <property type="component" value="Unassembled WGS sequence"/>
</dbReference>
<feature type="coiled-coil region" evidence="1">
    <location>
        <begin position="45"/>
        <end position="72"/>
    </location>
</feature>
<proteinExistence type="predicted"/>
<evidence type="ECO:0000256" key="1">
    <source>
        <dbReference type="SAM" id="Coils"/>
    </source>
</evidence>